<sequence>MTYEEFKEIVKSIKPEMKEGQLKEMFASIDESSSGKVTYSDFKLLMEKKMKSSEPTSALREAFKSIDVNSTGKIHVGELRYVLTGIGNKLTDEEMDDILKDLNVQNGYLDYEDLLKLLVD</sequence>
<dbReference type="FunFam" id="1.10.238.10:FF:000178">
    <property type="entry name" value="Calmodulin-2 A"/>
    <property type="match status" value="1"/>
</dbReference>
<dbReference type="Pfam" id="PF13499">
    <property type="entry name" value="EF-hand_7"/>
    <property type="match status" value="1"/>
</dbReference>
<keyword evidence="1" id="KW-0677">Repeat</keyword>
<dbReference type="SUPFAM" id="SSF47473">
    <property type="entry name" value="EF-hand"/>
    <property type="match status" value="1"/>
</dbReference>
<dbReference type="EMBL" id="GIBP01010272">
    <property type="protein sequence ID" value="NDV39241.1"/>
    <property type="molecule type" value="Transcribed_RNA"/>
</dbReference>
<organism evidence="4">
    <name type="scientific">Arcella intermedia</name>
    <dbReference type="NCBI Taxonomy" id="1963864"/>
    <lineage>
        <taxon>Eukaryota</taxon>
        <taxon>Amoebozoa</taxon>
        <taxon>Tubulinea</taxon>
        <taxon>Elardia</taxon>
        <taxon>Arcellinida</taxon>
        <taxon>Sphaerothecina</taxon>
        <taxon>Arcellidae</taxon>
        <taxon>Arcella</taxon>
    </lineage>
</organism>
<proteinExistence type="predicted"/>
<feature type="domain" description="EF-hand" evidence="3">
    <location>
        <begin position="54"/>
        <end position="89"/>
    </location>
</feature>
<dbReference type="InterPro" id="IPR011992">
    <property type="entry name" value="EF-hand-dom_pair"/>
</dbReference>
<evidence type="ECO:0000256" key="2">
    <source>
        <dbReference type="ARBA" id="ARBA00022837"/>
    </source>
</evidence>
<reference evidence="4" key="1">
    <citation type="journal article" date="2020" name="J. Eukaryot. Microbiol.">
        <title>De novo Sequencing, Assembly and Annotation of the Transcriptome for the Free-Living Testate Amoeba Arcella intermedia.</title>
        <authorList>
            <person name="Ribeiro G.M."/>
            <person name="Porfirio-Sousa A.L."/>
            <person name="Maurer-Alcala X.X."/>
            <person name="Katz L.A."/>
            <person name="Lahr D.J.G."/>
        </authorList>
    </citation>
    <scope>NUCLEOTIDE SEQUENCE</scope>
</reference>
<name>A0A6B2LRC5_9EUKA</name>
<accession>A0A6B2LRC5</accession>
<dbReference type="InterPro" id="IPR018247">
    <property type="entry name" value="EF_Hand_1_Ca_BS"/>
</dbReference>
<feature type="domain" description="EF-hand" evidence="3">
    <location>
        <begin position="17"/>
        <end position="52"/>
    </location>
</feature>
<dbReference type="PROSITE" id="PS50222">
    <property type="entry name" value="EF_HAND_2"/>
    <property type="match status" value="2"/>
</dbReference>
<evidence type="ECO:0000256" key="1">
    <source>
        <dbReference type="ARBA" id="ARBA00022737"/>
    </source>
</evidence>
<dbReference type="GO" id="GO:0005509">
    <property type="term" value="F:calcium ion binding"/>
    <property type="evidence" value="ECO:0007669"/>
    <property type="project" value="InterPro"/>
</dbReference>
<dbReference type="InterPro" id="IPR050230">
    <property type="entry name" value="CALM/Myosin/TropC-like"/>
</dbReference>
<dbReference type="PANTHER" id="PTHR23048:SF0">
    <property type="entry name" value="CALMODULIN LIKE 3"/>
    <property type="match status" value="1"/>
</dbReference>
<evidence type="ECO:0000259" key="3">
    <source>
        <dbReference type="PROSITE" id="PS50222"/>
    </source>
</evidence>
<dbReference type="SMART" id="SM00054">
    <property type="entry name" value="EFh"/>
    <property type="match status" value="2"/>
</dbReference>
<evidence type="ECO:0000313" key="4">
    <source>
        <dbReference type="EMBL" id="NDV39241.1"/>
    </source>
</evidence>
<dbReference type="PROSITE" id="PS00018">
    <property type="entry name" value="EF_HAND_1"/>
    <property type="match status" value="1"/>
</dbReference>
<dbReference type="Pfam" id="PF13833">
    <property type="entry name" value="EF-hand_8"/>
    <property type="match status" value="1"/>
</dbReference>
<dbReference type="CDD" id="cd00051">
    <property type="entry name" value="EFh"/>
    <property type="match status" value="1"/>
</dbReference>
<dbReference type="InterPro" id="IPR002048">
    <property type="entry name" value="EF_hand_dom"/>
</dbReference>
<keyword evidence="2" id="KW-0106">Calcium</keyword>
<protein>
    <recommendedName>
        <fullName evidence="3">EF-hand domain-containing protein</fullName>
    </recommendedName>
</protein>
<dbReference type="PANTHER" id="PTHR23048">
    <property type="entry name" value="MYOSIN LIGHT CHAIN 1, 3"/>
    <property type="match status" value="1"/>
</dbReference>
<dbReference type="Gene3D" id="1.10.238.10">
    <property type="entry name" value="EF-hand"/>
    <property type="match status" value="1"/>
</dbReference>
<dbReference type="AlphaFoldDB" id="A0A6B2LRC5"/>
<dbReference type="GO" id="GO:0016460">
    <property type="term" value="C:myosin II complex"/>
    <property type="evidence" value="ECO:0007669"/>
    <property type="project" value="TreeGrafter"/>
</dbReference>